<reference evidence="3 4" key="1">
    <citation type="submission" date="2020-06" db="EMBL/GenBank/DDBJ databases">
        <authorList>
            <person name="Li R."/>
            <person name="Bekaert M."/>
        </authorList>
    </citation>
    <scope>NUCLEOTIDE SEQUENCE [LARGE SCALE GENOMIC DNA]</scope>
    <source>
        <strain evidence="4">wild</strain>
    </source>
</reference>
<gene>
    <name evidence="3" type="ORF">MCOR_9808</name>
</gene>
<accession>A0A6J8AP52</accession>
<evidence type="ECO:0000313" key="4">
    <source>
        <dbReference type="Proteomes" id="UP000507470"/>
    </source>
</evidence>
<dbReference type="Gene3D" id="2.60.120.40">
    <property type="match status" value="1"/>
</dbReference>
<dbReference type="InterPro" id="IPR001073">
    <property type="entry name" value="C1q_dom"/>
</dbReference>
<keyword evidence="1" id="KW-0175">Coiled coil</keyword>
<sequence length="306" mass="34860">MNALSSSVGSEPESLLTCSKFHFEEKVLEKLVRLEHKIEIYEESAKRWDNSIVSKLEKMDEVLKRSKIFMESVQFAQKPEHLRLNESYSEIVDSLKRQLENETELYGEQIKNLLNSFSLKIHEFTEAEKKRENAPELMQLTFIQEQKRFNHSFDQMGENIKAISNRTIQEMVSGRKVAMTACVLNSGTKPSGSVVKFDDVLTQVGINNIASFRKSGQFTSEVKGLYLVSAWIYTTTNYGHFYIYKNQMIIGRIVFNYISTSATVETTGTAVVAVELQIGDTVRIQTGKSMTIISSKRSCFTIAKLN</sequence>
<keyword evidence="4" id="KW-1185">Reference proteome</keyword>
<dbReference type="InterPro" id="IPR008983">
    <property type="entry name" value="Tumour_necrosis_fac-like_dom"/>
</dbReference>
<feature type="domain" description="C1q" evidence="2">
    <location>
        <begin position="190"/>
        <end position="298"/>
    </location>
</feature>
<feature type="coiled-coil region" evidence="1">
    <location>
        <begin position="24"/>
        <end position="51"/>
    </location>
</feature>
<protein>
    <recommendedName>
        <fullName evidence="2">C1q domain-containing protein</fullName>
    </recommendedName>
</protein>
<proteinExistence type="predicted"/>
<feature type="coiled-coil region" evidence="1">
    <location>
        <begin position="85"/>
        <end position="116"/>
    </location>
</feature>
<dbReference type="SUPFAM" id="SSF49842">
    <property type="entry name" value="TNF-like"/>
    <property type="match status" value="1"/>
</dbReference>
<dbReference type="Pfam" id="PF00386">
    <property type="entry name" value="C1q"/>
    <property type="match status" value="1"/>
</dbReference>
<evidence type="ECO:0000259" key="2">
    <source>
        <dbReference type="Pfam" id="PF00386"/>
    </source>
</evidence>
<dbReference type="EMBL" id="CACVKT020001754">
    <property type="protein sequence ID" value="CAC5371303.1"/>
    <property type="molecule type" value="Genomic_DNA"/>
</dbReference>
<name>A0A6J8AP52_MYTCO</name>
<organism evidence="3 4">
    <name type="scientific">Mytilus coruscus</name>
    <name type="common">Sea mussel</name>
    <dbReference type="NCBI Taxonomy" id="42192"/>
    <lineage>
        <taxon>Eukaryota</taxon>
        <taxon>Metazoa</taxon>
        <taxon>Spiralia</taxon>
        <taxon>Lophotrochozoa</taxon>
        <taxon>Mollusca</taxon>
        <taxon>Bivalvia</taxon>
        <taxon>Autobranchia</taxon>
        <taxon>Pteriomorphia</taxon>
        <taxon>Mytilida</taxon>
        <taxon>Mytiloidea</taxon>
        <taxon>Mytilidae</taxon>
        <taxon>Mytilinae</taxon>
        <taxon>Mytilus</taxon>
    </lineage>
</organism>
<dbReference type="OrthoDB" id="10435459at2759"/>
<evidence type="ECO:0000256" key="1">
    <source>
        <dbReference type="SAM" id="Coils"/>
    </source>
</evidence>
<dbReference type="AlphaFoldDB" id="A0A6J8AP52"/>
<dbReference type="Proteomes" id="UP000507470">
    <property type="component" value="Unassembled WGS sequence"/>
</dbReference>
<evidence type="ECO:0000313" key="3">
    <source>
        <dbReference type="EMBL" id="CAC5371303.1"/>
    </source>
</evidence>